<proteinExistence type="predicted"/>
<dbReference type="OrthoDB" id="104167at2"/>
<dbReference type="AlphaFoldDB" id="A0A4R3YD87"/>
<evidence type="ECO:0000313" key="2">
    <source>
        <dbReference type="EMBL" id="TCV89068.1"/>
    </source>
</evidence>
<dbReference type="EMBL" id="SMCO01000003">
    <property type="protein sequence ID" value="TCV89068.1"/>
    <property type="molecule type" value="Genomic_DNA"/>
</dbReference>
<keyword evidence="3" id="KW-1185">Reference proteome</keyword>
<dbReference type="SUPFAM" id="SSF52540">
    <property type="entry name" value="P-loop containing nucleoside triphosphate hydrolases"/>
    <property type="match status" value="1"/>
</dbReference>
<dbReference type="InterPro" id="IPR041685">
    <property type="entry name" value="AAA_GajA/Old/RecF-like"/>
</dbReference>
<keyword evidence="2" id="KW-0255">Endonuclease</keyword>
<evidence type="ECO:0000259" key="1">
    <source>
        <dbReference type="Pfam" id="PF13175"/>
    </source>
</evidence>
<gene>
    <name evidence="2" type="ORF">EDC63_103140</name>
</gene>
<comment type="caution">
    <text evidence="2">The sequence shown here is derived from an EMBL/GenBank/DDBJ whole genome shotgun (WGS) entry which is preliminary data.</text>
</comment>
<dbReference type="Gene3D" id="3.40.50.300">
    <property type="entry name" value="P-loop containing nucleotide triphosphate hydrolases"/>
    <property type="match status" value="2"/>
</dbReference>
<evidence type="ECO:0000313" key="3">
    <source>
        <dbReference type="Proteomes" id="UP000295367"/>
    </source>
</evidence>
<dbReference type="Pfam" id="PF13175">
    <property type="entry name" value="AAA_15"/>
    <property type="match status" value="1"/>
</dbReference>
<dbReference type="InterPro" id="IPR027417">
    <property type="entry name" value="P-loop_NTPase"/>
</dbReference>
<dbReference type="GO" id="GO:0004519">
    <property type="term" value="F:endonuclease activity"/>
    <property type="evidence" value="ECO:0007669"/>
    <property type="project" value="UniProtKB-KW"/>
</dbReference>
<accession>A0A4R3YD87</accession>
<feature type="domain" description="Endonuclease GajA/Old nuclease/RecF-like AAA" evidence="1">
    <location>
        <begin position="8"/>
        <end position="344"/>
    </location>
</feature>
<dbReference type="PANTHER" id="PTHR43581:SF4">
    <property type="entry name" value="ATP_GTP PHOSPHATASE"/>
    <property type="match status" value="1"/>
</dbReference>
<keyword evidence="2" id="KW-0540">Nuclease</keyword>
<name>A0A4R3YD87_9PROT</name>
<reference evidence="2 3" key="1">
    <citation type="submission" date="2019-03" db="EMBL/GenBank/DDBJ databases">
        <title>Genomic Encyclopedia of Type Strains, Phase IV (KMG-IV): sequencing the most valuable type-strain genomes for metagenomic binning, comparative biology and taxonomic classification.</title>
        <authorList>
            <person name="Goeker M."/>
        </authorList>
    </citation>
    <scope>NUCLEOTIDE SEQUENCE [LARGE SCALE GENOMIC DNA]</scope>
    <source>
        <strain evidence="2 3">DSM 100309</strain>
    </source>
</reference>
<dbReference type="InterPro" id="IPR051396">
    <property type="entry name" value="Bact_Antivir_Def_Nuclease"/>
</dbReference>
<keyword evidence="2" id="KW-0378">Hydrolase</keyword>
<protein>
    <submittedName>
        <fullName evidence="2">Putative ATP-dependent endonuclease of OLD family</fullName>
    </submittedName>
</protein>
<sequence>MVDKDLPITAVSISGYRSFGRNIQRFEKFSKINLFIGQNNSGKSNILRLLHDVYPVISVSPNQFKLDALDRHMPLAAPFTIGIPRSLETEKNGDFVKFVREIHPMFAENNKNTQEAGDVLRVFQEKAKNDGTVDAWFDFGPDLKLTDIPSWEKAFDHLKDDSLQNMWNKLTRQSAGSRNEHWFPQTLPIISPKFNSIRAVMIPAIRQIGKQGSMSEDFSGDGIIERLVKLQNPSVHSQADRKKFDAINKFLQIVTDNCTARIEVPHERDTILVHMDGKTLPLDSLGTGIHEVIILASAATILDNTVICMEEPELHLNPILQKKLIRYLSDSTQNQYFITTHSAALMDTPNAEIYHIQMQSGESIVERVTSDRHRSAVCEDLGYHPSDLLQANCVIWVEGPSDRLYLNYWINSISTELVEGIHYSIMFYGGRLSAHLSGNDVDDDIDDFISLRRLNRRGVIVIDSDKANKGTRINGTKKRLQAEFDEGPGYAWITEGREIENYLPEIQVKDAIQKTKPSAKPISKFNRYENVLSIKTKGGKDAQASKVDVARYIAALFPPDWKALDLEKQIRRLIDFIRESNPGLPATE</sequence>
<dbReference type="RefSeq" id="WP_124945905.1">
    <property type="nucleotide sequence ID" value="NZ_BHVT01000020.1"/>
</dbReference>
<organism evidence="2 3">
    <name type="scientific">Sulfurirhabdus autotrophica</name>
    <dbReference type="NCBI Taxonomy" id="1706046"/>
    <lineage>
        <taxon>Bacteria</taxon>
        <taxon>Pseudomonadati</taxon>
        <taxon>Pseudomonadota</taxon>
        <taxon>Betaproteobacteria</taxon>
        <taxon>Nitrosomonadales</taxon>
        <taxon>Sulfuricellaceae</taxon>
        <taxon>Sulfurirhabdus</taxon>
    </lineage>
</organism>
<dbReference type="PANTHER" id="PTHR43581">
    <property type="entry name" value="ATP/GTP PHOSPHATASE"/>
    <property type="match status" value="1"/>
</dbReference>
<dbReference type="Proteomes" id="UP000295367">
    <property type="component" value="Unassembled WGS sequence"/>
</dbReference>